<comment type="caution">
    <text evidence="1">The sequence shown here is derived from an EMBL/GenBank/DDBJ whole genome shotgun (WGS) entry which is preliminary data.</text>
</comment>
<accession>A0A0V1DPC3</accession>
<dbReference type="AlphaFoldDB" id="A0A0V1DPC3"/>
<proteinExistence type="predicted"/>
<evidence type="ECO:0000313" key="1">
    <source>
        <dbReference type="EMBL" id="KRY62851.1"/>
    </source>
</evidence>
<dbReference type="EMBL" id="JYDR01001802">
    <property type="protein sequence ID" value="KRY62851.1"/>
    <property type="molecule type" value="Genomic_DNA"/>
</dbReference>
<sequence>MQLSEQSFMSYTMIRIFRRNYQYFNGFFYNILRKFHGNF</sequence>
<dbReference type="Proteomes" id="UP000054632">
    <property type="component" value="Unassembled WGS sequence"/>
</dbReference>
<gene>
    <name evidence="1" type="ORF">T4A_11894</name>
</gene>
<evidence type="ECO:0000313" key="2">
    <source>
        <dbReference type="Proteomes" id="UP000054632"/>
    </source>
</evidence>
<name>A0A0V1DPC3_TRIPS</name>
<reference evidence="1 2" key="1">
    <citation type="submission" date="2015-01" db="EMBL/GenBank/DDBJ databases">
        <title>Evolution of Trichinella species and genotypes.</title>
        <authorList>
            <person name="Korhonen P.K."/>
            <person name="Edoardo P."/>
            <person name="Giuseppe L.R."/>
            <person name="Gasser R.B."/>
        </authorList>
    </citation>
    <scope>NUCLEOTIDE SEQUENCE [LARGE SCALE GENOMIC DNA]</scope>
    <source>
        <strain evidence="1">ISS13</strain>
    </source>
</reference>
<protein>
    <submittedName>
        <fullName evidence="1">Uncharacterized protein</fullName>
    </submittedName>
</protein>
<organism evidence="1 2">
    <name type="scientific">Trichinella pseudospiralis</name>
    <name type="common">Parasitic roundworm</name>
    <dbReference type="NCBI Taxonomy" id="6337"/>
    <lineage>
        <taxon>Eukaryota</taxon>
        <taxon>Metazoa</taxon>
        <taxon>Ecdysozoa</taxon>
        <taxon>Nematoda</taxon>
        <taxon>Enoplea</taxon>
        <taxon>Dorylaimia</taxon>
        <taxon>Trichinellida</taxon>
        <taxon>Trichinellidae</taxon>
        <taxon>Trichinella</taxon>
    </lineage>
</organism>